<dbReference type="Proteomes" id="UP001150259">
    <property type="component" value="Unassembled WGS sequence"/>
</dbReference>
<dbReference type="RefSeq" id="WP_272463778.1">
    <property type="nucleotide sequence ID" value="NZ_JAPFQL010000119.1"/>
</dbReference>
<organism evidence="1 2">
    <name type="scientific">Intrasporangium calvum</name>
    <dbReference type="NCBI Taxonomy" id="53358"/>
    <lineage>
        <taxon>Bacteria</taxon>
        <taxon>Bacillati</taxon>
        <taxon>Actinomycetota</taxon>
        <taxon>Actinomycetes</taxon>
        <taxon>Micrococcales</taxon>
        <taxon>Intrasporangiaceae</taxon>
        <taxon>Intrasporangium</taxon>
    </lineage>
</organism>
<keyword evidence="2" id="KW-1185">Reference proteome</keyword>
<protein>
    <submittedName>
        <fullName evidence="1">Uncharacterized protein</fullName>
    </submittedName>
</protein>
<reference evidence="1 2" key="1">
    <citation type="submission" date="2022-11" db="EMBL/GenBank/DDBJ databases">
        <title>Anaerobic phenanthrene biodegradation by a DNRA strain PheN6.</title>
        <authorList>
            <person name="Zhang Z."/>
        </authorList>
    </citation>
    <scope>NUCLEOTIDE SEQUENCE [LARGE SCALE GENOMIC DNA]</scope>
    <source>
        <strain evidence="1 2">PheN6</strain>
    </source>
</reference>
<evidence type="ECO:0000313" key="1">
    <source>
        <dbReference type="EMBL" id="MDC5699219.1"/>
    </source>
</evidence>
<name>A0ABT5GMC3_9MICO</name>
<gene>
    <name evidence="1" type="ORF">OO014_18370</name>
</gene>
<dbReference type="EMBL" id="JAPFQL010000119">
    <property type="protein sequence ID" value="MDC5699219.1"/>
    <property type="molecule type" value="Genomic_DNA"/>
</dbReference>
<evidence type="ECO:0000313" key="2">
    <source>
        <dbReference type="Proteomes" id="UP001150259"/>
    </source>
</evidence>
<accession>A0ABT5GMC3</accession>
<proteinExistence type="predicted"/>
<comment type="caution">
    <text evidence="1">The sequence shown here is derived from an EMBL/GenBank/DDBJ whole genome shotgun (WGS) entry which is preliminary data.</text>
</comment>
<sequence>MPPPPLSDLSLVDDVHVRITFEGREGLDDVFLLDLHLDRRGPALDESAYLAALSPVVALVDSTEGCVVRLGREHRLGERPVSAVDVWVSLPTPEVRADDTDPGERSEQREEIEAAVASAFRTLIAEHPAQPAREPAHDEALATARRRVAEVAPEAAATRLTVAAEEHVDGQWSVRLVSPVAGGFEVVVGFVDGHPGTTRLRRLRVDEVVDSVGE</sequence>